<feature type="region of interest" description="Disordered" evidence="1">
    <location>
        <begin position="166"/>
        <end position="231"/>
    </location>
</feature>
<evidence type="ECO:0000256" key="1">
    <source>
        <dbReference type="SAM" id="MobiDB-lite"/>
    </source>
</evidence>
<dbReference type="OrthoDB" id="3063088at2759"/>
<dbReference type="EMBL" id="MU151185">
    <property type="protein sequence ID" value="KAF9447812.1"/>
    <property type="molecule type" value="Genomic_DNA"/>
</dbReference>
<proteinExistence type="predicted"/>
<keyword evidence="3" id="KW-1185">Reference proteome</keyword>
<comment type="caution">
    <text evidence="2">The sequence shown here is derived from an EMBL/GenBank/DDBJ whole genome shotgun (WGS) entry which is preliminary data.</text>
</comment>
<accession>A0A9P5XAM0</accession>
<evidence type="ECO:0000313" key="2">
    <source>
        <dbReference type="EMBL" id="KAF9447812.1"/>
    </source>
</evidence>
<reference evidence="2" key="1">
    <citation type="submission" date="2020-11" db="EMBL/GenBank/DDBJ databases">
        <authorList>
            <consortium name="DOE Joint Genome Institute"/>
            <person name="Ahrendt S."/>
            <person name="Riley R."/>
            <person name="Andreopoulos W."/>
            <person name="Labutti K."/>
            <person name="Pangilinan J."/>
            <person name="Ruiz-Duenas F.J."/>
            <person name="Barrasa J.M."/>
            <person name="Sanchez-Garcia M."/>
            <person name="Camarero S."/>
            <person name="Miyauchi S."/>
            <person name="Serrano A."/>
            <person name="Linde D."/>
            <person name="Babiker R."/>
            <person name="Drula E."/>
            <person name="Ayuso-Fernandez I."/>
            <person name="Pacheco R."/>
            <person name="Padilla G."/>
            <person name="Ferreira P."/>
            <person name="Barriuso J."/>
            <person name="Kellner H."/>
            <person name="Castanera R."/>
            <person name="Alfaro M."/>
            <person name="Ramirez L."/>
            <person name="Pisabarro A.G."/>
            <person name="Kuo A."/>
            <person name="Tritt A."/>
            <person name="Lipzen A."/>
            <person name="He G."/>
            <person name="Yan M."/>
            <person name="Ng V."/>
            <person name="Cullen D."/>
            <person name="Martin F."/>
            <person name="Rosso M.-N."/>
            <person name="Henrissat B."/>
            <person name="Hibbett D."/>
            <person name="Martinez A.T."/>
            <person name="Grigoriev I.V."/>
        </authorList>
    </citation>
    <scope>NUCLEOTIDE SEQUENCE</scope>
    <source>
        <strain evidence="2">MF-IS2</strain>
    </source>
</reference>
<evidence type="ECO:0000313" key="3">
    <source>
        <dbReference type="Proteomes" id="UP000807342"/>
    </source>
</evidence>
<dbReference type="Proteomes" id="UP000807342">
    <property type="component" value="Unassembled WGS sequence"/>
</dbReference>
<protein>
    <submittedName>
        <fullName evidence="2">Uncharacterized protein</fullName>
    </submittedName>
</protein>
<sequence>MASIFITIVSASDPKLSDTTVAFLNAQNQDLHTKSIVQTLLLVTLPKLVQIQVHRKLNAIGFTYEAPALPLPPTETHDEEEELITEDEANIHLFNDALATLYKWHIFKLAKAFNVVKILAPPTPSPPPPYTQPHSDEEDIHMEPPTPTCVFSEAAMQTPAPLPVLATSAPPPLPAPPGAAVASSKPGPPSRPSFAKAAVKTLCPNAPPPLHEAHHVPHSPQPRPPKVPSQASTRNNLISLLAAPLGASSTLRCYQQLSSLHIDSAQFTNSGIMCATASVPIQSDLNIVEATLPPKIARSQASLPSSQSFIKIMDIPYFKPSTTEPPNRQEIGDQLIPSPIPVNMIEHARFVHNSPKADSGTFWINLVDSQQGTLASSLISH</sequence>
<gene>
    <name evidence="2" type="ORF">P691DRAFT_760473</name>
</gene>
<organism evidence="2 3">
    <name type="scientific">Macrolepiota fuliginosa MF-IS2</name>
    <dbReference type="NCBI Taxonomy" id="1400762"/>
    <lineage>
        <taxon>Eukaryota</taxon>
        <taxon>Fungi</taxon>
        <taxon>Dikarya</taxon>
        <taxon>Basidiomycota</taxon>
        <taxon>Agaricomycotina</taxon>
        <taxon>Agaricomycetes</taxon>
        <taxon>Agaricomycetidae</taxon>
        <taxon>Agaricales</taxon>
        <taxon>Agaricineae</taxon>
        <taxon>Agaricaceae</taxon>
        <taxon>Macrolepiota</taxon>
    </lineage>
</organism>
<name>A0A9P5XAM0_9AGAR</name>
<dbReference type="AlphaFoldDB" id="A0A9P5XAM0"/>